<dbReference type="Proteomes" id="UP001153332">
    <property type="component" value="Unassembled WGS sequence"/>
</dbReference>
<organism evidence="1 2">
    <name type="scientific">Lasiodiplodia mahajangana</name>
    <dbReference type="NCBI Taxonomy" id="1108764"/>
    <lineage>
        <taxon>Eukaryota</taxon>
        <taxon>Fungi</taxon>
        <taxon>Dikarya</taxon>
        <taxon>Ascomycota</taxon>
        <taxon>Pezizomycotina</taxon>
        <taxon>Dothideomycetes</taxon>
        <taxon>Dothideomycetes incertae sedis</taxon>
        <taxon>Botryosphaeriales</taxon>
        <taxon>Botryosphaeriaceae</taxon>
        <taxon>Lasiodiplodia</taxon>
    </lineage>
</organism>
<protein>
    <submittedName>
        <fullName evidence="1">Uncharacterized protein</fullName>
    </submittedName>
</protein>
<evidence type="ECO:0000313" key="1">
    <source>
        <dbReference type="EMBL" id="KAJ8129561.1"/>
    </source>
</evidence>
<keyword evidence="2" id="KW-1185">Reference proteome</keyword>
<name>A0ACC2JQ00_9PEZI</name>
<sequence>MTPRPTLGLNTAQDESVFIPGIWWSSRDSFGTGLLDPREPLPPNSEPNPGLQGHSRQQNDGGGMTTHKSVLPPLSVSITGRLLHNSAAINTLHVFYNNTDAAIQQSSYDLFLPTGWMVVKFECRVGCQKVMRARVETEREAQGGFDHATASGETAGLLKQVTRNILCAKLGNIPARTKVKVDIAFITQLEVTENHYVKLIVPMFLAPRRTSLSSGKNQYSNFTDLPQRLSIEIPLEVGQEKLKIHSPSHEIRVEKLCRPTKATSWDALVDADSQESSQASVVTWQGGPDCLDRDFVLEIENQKVNRIQAWKETDDSINPGQEALMVTFPPIAPRENTCSTGNGELIFLTDCSGSMTDKMQVLISMMEFLLKGVPLDWKFNIWRFGSRQDRLWPHSHDYSSQTLEMALAYVKAAMRPDLEGSDMLPALTEILSTRDPLGRTEIILITDGKLWHMEKIINYLRRARIEDNRVRFFALGLGADVAARDVERIGTSGGGYADIVRTANLSSREDIAVNMMRDALSQHIDLEDIELISSSGTRYRKDDESIPWKIRQSPNNLSTLGSFSRCQLFMLLDTSHSNETVETLHVVYHQNGRRIEEVQVPIEASRGNDRPIHTFAAGAVVRDLEDAYDKTNRLTDIPWPERQDRLHAIKTEAEKISCRWSLVSRWTNLFLAKPDGESRISGETVVQKTDIHHVGMRLLRERRQPQRKGKGISYTTHQLLIEGEQSIAAHGNVTEGGSVEDSEWNGFEDLPIRTVAARSTTPQTGIQAEDKMESLDPSRQHGHNVDRPHTGKRNISSIETNQGDSFESSGRDRHHTSGRKRARLSNNERPSGNNTLPTRAVEYRTNEYFVPRDGIDREVITADIEIYLGPGATVRPGNYENPETGQLIQGYFIDAYRNLTTEMIKSLKEDSAHWDQERRREGENIAAESPYYSVGSNLPNRATMPYTGAATGHATAQTPADPSYVDVGTYLRADPAMPYSGAATGYATGQIQDYRYPQQGDAASSTMSSYHSSPSRSSHVSGITVGRTPTHDEDQRQRLLPPSQSLLDRFQSLSISKVAKQEEIIEDETQQRKRETVHKLLSAQNYDGSFSPHVADEIGGVLAESLGKTVTELNNAHGLPGTTAEGLLVGWTVVTIAWLERDFKDCERLWQLMRMKAHAYLRRSTYWNIDEEEKAWTVVRGLLPAIIALPAEDPIVALYDAYPV</sequence>
<reference evidence="1" key="1">
    <citation type="submission" date="2022-12" db="EMBL/GenBank/DDBJ databases">
        <title>Genome Sequence of Lasiodiplodia mahajangana.</title>
        <authorList>
            <person name="Buettner E."/>
        </authorList>
    </citation>
    <scope>NUCLEOTIDE SEQUENCE</scope>
    <source>
        <strain evidence="1">VT137</strain>
    </source>
</reference>
<accession>A0ACC2JQ00</accession>
<proteinExistence type="predicted"/>
<evidence type="ECO:0000313" key="2">
    <source>
        <dbReference type="Proteomes" id="UP001153332"/>
    </source>
</evidence>
<gene>
    <name evidence="1" type="ORF">O1611_g4070</name>
</gene>
<comment type="caution">
    <text evidence="1">The sequence shown here is derived from an EMBL/GenBank/DDBJ whole genome shotgun (WGS) entry which is preliminary data.</text>
</comment>
<dbReference type="EMBL" id="JAPUUL010000725">
    <property type="protein sequence ID" value="KAJ8129561.1"/>
    <property type="molecule type" value="Genomic_DNA"/>
</dbReference>